<evidence type="ECO:0000256" key="5">
    <source>
        <dbReference type="ARBA" id="ARBA00022617"/>
    </source>
</evidence>
<dbReference type="PROSITE" id="PS00086">
    <property type="entry name" value="CYTOCHROME_P450"/>
    <property type="match status" value="1"/>
</dbReference>
<evidence type="ECO:0000256" key="14">
    <source>
        <dbReference type="RuleBase" id="RU000461"/>
    </source>
</evidence>
<keyword evidence="8" id="KW-1133">Transmembrane helix</keyword>
<keyword evidence="10 13" id="KW-0408">Iron</keyword>
<dbReference type="InterPro" id="IPR001128">
    <property type="entry name" value="Cyt_P450"/>
</dbReference>
<keyword evidence="11 14" id="KW-0503">Monooxygenase</keyword>
<evidence type="ECO:0000256" key="1">
    <source>
        <dbReference type="ARBA" id="ARBA00001971"/>
    </source>
</evidence>
<comment type="similarity">
    <text evidence="4 14">Belongs to the cytochrome P450 family.</text>
</comment>
<feature type="binding site" description="axial binding residue" evidence="13">
    <location>
        <position position="245"/>
    </location>
    <ligand>
        <name>heme</name>
        <dbReference type="ChEBI" id="CHEBI:30413"/>
    </ligand>
    <ligandPart>
        <name>Fe</name>
        <dbReference type="ChEBI" id="CHEBI:18248"/>
    </ligandPart>
</feature>
<comment type="pathway">
    <text evidence="3">Secondary metabolite biosynthesis.</text>
</comment>
<dbReference type="PANTHER" id="PTHR46300">
    <property type="entry name" value="P450, PUTATIVE (EUROFUNG)-RELATED-RELATED"/>
    <property type="match status" value="1"/>
</dbReference>
<keyword evidence="16" id="KW-1185">Reference proteome</keyword>
<dbReference type="GO" id="GO:0020037">
    <property type="term" value="F:heme binding"/>
    <property type="evidence" value="ECO:0007669"/>
    <property type="project" value="InterPro"/>
</dbReference>
<keyword evidence="15" id="KW-0456">Lyase</keyword>
<proteinExistence type="inferred from homology"/>
<evidence type="ECO:0000256" key="3">
    <source>
        <dbReference type="ARBA" id="ARBA00005179"/>
    </source>
</evidence>
<dbReference type="GO" id="GO:0016705">
    <property type="term" value="F:oxidoreductase activity, acting on paired donors, with incorporation or reduction of molecular oxygen"/>
    <property type="evidence" value="ECO:0007669"/>
    <property type="project" value="InterPro"/>
</dbReference>
<dbReference type="InterPro" id="IPR050364">
    <property type="entry name" value="Cytochrome_P450_fung"/>
</dbReference>
<gene>
    <name evidence="15" type="ORF">RSOLAG22IIIB_12837</name>
</gene>
<evidence type="ECO:0000313" key="16">
    <source>
        <dbReference type="Proteomes" id="UP000044841"/>
    </source>
</evidence>
<comment type="subcellular location">
    <subcellularLocation>
        <location evidence="2">Membrane</location>
    </subcellularLocation>
</comment>
<evidence type="ECO:0000256" key="11">
    <source>
        <dbReference type="ARBA" id="ARBA00023033"/>
    </source>
</evidence>
<evidence type="ECO:0000256" key="9">
    <source>
        <dbReference type="ARBA" id="ARBA00023002"/>
    </source>
</evidence>
<keyword evidence="12" id="KW-0472">Membrane</keyword>
<keyword evidence="6" id="KW-0812">Transmembrane</keyword>
<dbReference type="PRINTS" id="PR00463">
    <property type="entry name" value="EP450I"/>
</dbReference>
<evidence type="ECO:0000256" key="6">
    <source>
        <dbReference type="ARBA" id="ARBA00022692"/>
    </source>
</evidence>
<evidence type="ECO:0000256" key="13">
    <source>
        <dbReference type="PIRSR" id="PIRSR602401-1"/>
    </source>
</evidence>
<name>A0A0K6GGQ8_9AGAM</name>
<evidence type="ECO:0000256" key="12">
    <source>
        <dbReference type="ARBA" id="ARBA00023136"/>
    </source>
</evidence>
<dbReference type="GO" id="GO:0016020">
    <property type="term" value="C:membrane"/>
    <property type="evidence" value="ECO:0007669"/>
    <property type="project" value="UniProtKB-SubCell"/>
</dbReference>
<evidence type="ECO:0000256" key="10">
    <source>
        <dbReference type="ARBA" id="ARBA00023004"/>
    </source>
</evidence>
<comment type="cofactor">
    <cofactor evidence="1 13">
        <name>heme</name>
        <dbReference type="ChEBI" id="CHEBI:30413"/>
    </cofactor>
</comment>
<keyword evidence="9 14" id="KW-0560">Oxidoreductase</keyword>
<keyword evidence="5 13" id="KW-0349">Heme</keyword>
<accession>A0A0K6GGQ8</accession>
<dbReference type="SUPFAM" id="SSF48264">
    <property type="entry name" value="Cytochrome P450"/>
    <property type="match status" value="1"/>
</dbReference>
<dbReference type="GO" id="GO:0016829">
    <property type="term" value="F:lyase activity"/>
    <property type="evidence" value="ECO:0007669"/>
    <property type="project" value="UniProtKB-KW"/>
</dbReference>
<dbReference type="Proteomes" id="UP000044841">
    <property type="component" value="Unassembled WGS sequence"/>
</dbReference>
<dbReference type="InterPro" id="IPR002401">
    <property type="entry name" value="Cyt_P450_E_grp-I"/>
</dbReference>
<sequence>MGSATFKLAYGYRHANDQDPFLINAAKATDNLFNATMMSNFLKHTVRKWREHKNHAVDAPYEWTKTQLATGEFEPSVLSALLQDRKLASGLPTKDREKELKELAYILFAGGTETSATVLIAFVAAMIANPEVQVKAQAEIDSVLGYATRLPTASDEAHLPYVRNLILEVLRWQPVAPTGGPPHVSYRDDVYQGYDIQKGTMLIGNLWAMSRDETVYKNPDNFEPDRFLDSNVPHLPAFGWGRRKCPGIHFARASLFVGISSMLTTFTFSRKKDNDGKEIIPTIEGASNSLTIMLKPFDFGVRPRSEKHR</sequence>
<evidence type="ECO:0000256" key="2">
    <source>
        <dbReference type="ARBA" id="ARBA00004370"/>
    </source>
</evidence>
<dbReference type="InterPro" id="IPR017972">
    <property type="entry name" value="Cyt_P450_CS"/>
</dbReference>
<dbReference type="Pfam" id="PF00067">
    <property type="entry name" value="p450"/>
    <property type="match status" value="1"/>
</dbReference>
<evidence type="ECO:0000313" key="15">
    <source>
        <dbReference type="EMBL" id="CUA77803.1"/>
    </source>
</evidence>
<dbReference type="GO" id="GO:0005506">
    <property type="term" value="F:iron ion binding"/>
    <property type="evidence" value="ECO:0007669"/>
    <property type="project" value="InterPro"/>
</dbReference>
<organism evidence="15 16">
    <name type="scientific">Rhizoctonia solani</name>
    <dbReference type="NCBI Taxonomy" id="456999"/>
    <lineage>
        <taxon>Eukaryota</taxon>
        <taxon>Fungi</taxon>
        <taxon>Dikarya</taxon>
        <taxon>Basidiomycota</taxon>
        <taxon>Agaricomycotina</taxon>
        <taxon>Agaricomycetes</taxon>
        <taxon>Cantharellales</taxon>
        <taxon>Ceratobasidiaceae</taxon>
        <taxon>Rhizoctonia</taxon>
    </lineage>
</organism>
<keyword evidence="7 13" id="KW-0479">Metal-binding</keyword>
<dbReference type="PRINTS" id="PR00385">
    <property type="entry name" value="P450"/>
</dbReference>
<evidence type="ECO:0000256" key="7">
    <source>
        <dbReference type="ARBA" id="ARBA00022723"/>
    </source>
</evidence>
<dbReference type="Gene3D" id="1.10.630.10">
    <property type="entry name" value="Cytochrome P450"/>
    <property type="match status" value="1"/>
</dbReference>
<dbReference type="EMBL" id="CYGV01001882">
    <property type="protein sequence ID" value="CUA77803.1"/>
    <property type="molecule type" value="Genomic_DNA"/>
</dbReference>
<protein>
    <submittedName>
        <fullName evidence="15">Steroid 17-alpha-hydroxylase/17,20 lyase</fullName>
    </submittedName>
</protein>
<evidence type="ECO:0000256" key="8">
    <source>
        <dbReference type="ARBA" id="ARBA00022989"/>
    </source>
</evidence>
<dbReference type="InterPro" id="IPR036396">
    <property type="entry name" value="Cyt_P450_sf"/>
</dbReference>
<dbReference type="GO" id="GO:0004497">
    <property type="term" value="F:monooxygenase activity"/>
    <property type="evidence" value="ECO:0007669"/>
    <property type="project" value="UniProtKB-KW"/>
</dbReference>
<dbReference type="AlphaFoldDB" id="A0A0K6GGQ8"/>
<reference evidence="15 16" key="1">
    <citation type="submission" date="2015-07" db="EMBL/GenBank/DDBJ databases">
        <authorList>
            <person name="Noorani M."/>
        </authorList>
    </citation>
    <scope>NUCLEOTIDE SEQUENCE [LARGE SCALE GENOMIC DNA]</scope>
    <source>
        <strain evidence="15">BBA 69670</strain>
    </source>
</reference>
<evidence type="ECO:0000256" key="4">
    <source>
        <dbReference type="ARBA" id="ARBA00010617"/>
    </source>
</evidence>
<dbReference type="PANTHER" id="PTHR46300:SF2">
    <property type="entry name" value="CYTOCHROME P450 MONOOXYGENASE ALNH-RELATED"/>
    <property type="match status" value="1"/>
</dbReference>